<protein>
    <recommendedName>
        <fullName evidence="4">DUF2884 family protein</fullName>
    </recommendedName>
</protein>
<sequence length="199" mass="20907">MKTTLTALLLSTLLLTGCLPEADIEQSLADAHAEIDQAARLIAEENMQLQADGQPDAEITPEGDLLIGGKAVALSAGQRTLLAAHRNQLVGIATEGVQIGRQGVDLAGRAMKSALFAVLTGNEARFERKMEAEAAKIEASAITLCDRLPALLASQSAVSDAVPEFKPYARVEQSDIAECARDVAEAKAKVFAAKASPSR</sequence>
<reference evidence="2" key="1">
    <citation type="journal article" date="2014" name="Int. J. Syst. Evol. Microbiol.">
        <title>Complete genome sequence of Corynebacterium casei LMG S-19264T (=DSM 44701T), isolated from a smear-ripened cheese.</title>
        <authorList>
            <consortium name="US DOE Joint Genome Institute (JGI-PGF)"/>
            <person name="Walter F."/>
            <person name="Albersmeier A."/>
            <person name="Kalinowski J."/>
            <person name="Ruckert C."/>
        </authorList>
    </citation>
    <scope>NUCLEOTIDE SEQUENCE</scope>
    <source>
        <strain evidence="2">CGMCC 1.12726</strain>
    </source>
</reference>
<proteinExistence type="predicted"/>
<dbReference type="AlphaFoldDB" id="A0A917CER9"/>
<keyword evidence="3" id="KW-1185">Reference proteome</keyword>
<dbReference type="PROSITE" id="PS51257">
    <property type="entry name" value="PROKAR_LIPOPROTEIN"/>
    <property type="match status" value="1"/>
</dbReference>
<gene>
    <name evidence="2" type="ORF">GCM10010960_01380</name>
</gene>
<dbReference type="RefSeq" id="WP_188446699.1">
    <property type="nucleotide sequence ID" value="NZ_BMFO01000001.1"/>
</dbReference>
<evidence type="ECO:0000256" key="1">
    <source>
        <dbReference type="SAM" id="SignalP"/>
    </source>
</evidence>
<keyword evidence="1" id="KW-0732">Signal</keyword>
<feature type="chain" id="PRO_5037196792" description="DUF2884 family protein" evidence="1">
    <location>
        <begin position="23"/>
        <end position="199"/>
    </location>
</feature>
<feature type="signal peptide" evidence="1">
    <location>
        <begin position="1"/>
        <end position="22"/>
    </location>
</feature>
<dbReference type="EMBL" id="BMFO01000001">
    <property type="protein sequence ID" value="GGF82994.1"/>
    <property type="molecule type" value="Genomic_DNA"/>
</dbReference>
<accession>A0A917CER9</accession>
<organism evidence="2 3">
    <name type="scientific">Arenimonas maotaiensis</name>
    <dbReference type="NCBI Taxonomy" id="1446479"/>
    <lineage>
        <taxon>Bacteria</taxon>
        <taxon>Pseudomonadati</taxon>
        <taxon>Pseudomonadota</taxon>
        <taxon>Gammaproteobacteria</taxon>
        <taxon>Lysobacterales</taxon>
        <taxon>Lysobacteraceae</taxon>
        <taxon>Arenimonas</taxon>
    </lineage>
</organism>
<comment type="caution">
    <text evidence="2">The sequence shown here is derived from an EMBL/GenBank/DDBJ whole genome shotgun (WGS) entry which is preliminary data.</text>
</comment>
<dbReference type="Proteomes" id="UP000632858">
    <property type="component" value="Unassembled WGS sequence"/>
</dbReference>
<reference evidence="2" key="2">
    <citation type="submission" date="2020-09" db="EMBL/GenBank/DDBJ databases">
        <authorList>
            <person name="Sun Q."/>
            <person name="Zhou Y."/>
        </authorList>
    </citation>
    <scope>NUCLEOTIDE SEQUENCE</scope>
    <source>
        <strain evidence="2">CGMCC 1.12726</strain>
    </source>
</reference>
<evidence type="ECO:0000313" key="2">
    <source>
        <dbReference type="EMBL" id="GGF82994.1"/>
    </source>
</evidence>
<evidence type="ECO:0008006" key="4">
    <source>
        <dbReference type="Google" id="ProtNLM"/>
    </source>
</evidence>
<name>A0A917CER9_9GAMM</name>
<evidence type="ECO:0000313" key="3">
    <source>
        <dbReference type="Proteomes" id="UP000632858"/>
    </source>
</evidence>